<evidence type="ECO:0000256" key="2">
    <source>
        <dbReference type="ARBA" id="ARBA00006150"/>
    </source>
</evidence>
<dbReference type="EMBL" id="JMSN01000059">
    <property type="protein sequence ID" value="KDN43691.1"/>
    <property type="molecule type" value="Genomic_DNA"/>
</dbReference>
<keyword evidence="4" id="KW-0926">Vacuole</keyword>
<dbReference type="Pfam" id="PF00930">
    <property type="entry name" value="DPPIV_N"/>
    <property type="match status" value="1"/>
</dbReference>
<dbReference type="PANTHER" id="PTHR11731:SF200">
    <property type="entry name" value="DIPEPTIDYL PEPTIDASE 10, ISOFORM B"/>
    <property type="match status" value="1"/>
</dbReference>
<reference evidence="15 16" key="1">
    <citation type="submission" date="2014-05" db="EMBL/GenBank/DDBJ databases">
        <title>Draft genome sequence of a rare smut relative, Tilletiaria anomala UBC 951.</title>
        <authorList>
            <consortium name="DOE Joint Genome Institute"/>
            <person name="Toome M."/>
            <person name="Kuo A."/>
            <person name="Henrissat B."/>
            <person name="Lipzen A."/>
            <person name="Tritt A."/>
            <person name="Yoshinaga Y."/>
            <person name="Zane M."/>
            <person name="Barry K."/>
            <person name="Grigoriev I.V."/>
            <person name="Spatafora J.W."/>
            <person name="Aimea M.C."/>
        </authorList>
    </citation>
    <scope>NUCLEOTIDE SEQUENCE [LARGE SCALE GENOMIC DNA]</scope>
    <source>
        <strain evidence="15 16">UBC 951</strain>
    </source>
</reference>
<protein>
    <recommendedName>
        <fullName evidence="17">Dipeptidyl-aminopeptidase B</fullName>
    </recommendedName>
</protein>
<evidence type="ECO:0000256" key="6">
    <source>
        <dbReference type="ARBA" id="ARBA00022692"/>
    </source>
</evidence>
<dbReference type="InterPro" id="IPR029058">
    <property type="entry name" value="AB_hydrolase_fold"/>
</dbReference>
<evidence type="ECO:0008006" key="17">
    <source>
        <dbReference type="Google" id="ProtNLM"/>
    </source>
</evidence>
<comment type="caution">
    <text evidence="15">The sequence shown here is derived from an EMBL/GenBank/DDBJ whole genome shotgun (WGS) entry which is preliminary data.</text>
</comment>
<dbReference type="InterPro" id="IPR002469">
    <property type="entry name" value="Peptidase_S9B_N"/>
</dbReference>
<dbReference type="GO" id="GO:0004252">
    <property type="term" value="F:serine-type endopeptidase activity"/>
    <property type="evidence" value="ECO:0007669"/>
    <property type="project" value="InterPro"/>
</dbReference>
<name>A0A066VQD7_TILAU</name>
<evidence type="ECO:0000313" key="16">
    <source>
        <dbReference type="Proteomes" id="UP000027361"/>
    </source>
</evidence>
<evidence type="ECO:0000256" key="1">
    <source>
        <dbReference type="ARBA" id="ARBA00004576"/>
    </source>
</evidence>
<dbReference type="STRING" id="1037660.A0A066VQD7"/>
<dbReference type="InParanoid" id="A0A066VQD7"/>
<evidence type="ECO:0000256" key="12">
    <source>
        <dbReference type="ARBA" id="ARBA00023180"/>
    </source>
</evidence>
<dbReference type="InterPro" id="IPR050278">
    <property type="entry name" value="Serine_Prot_S9B/DPPIV"/>
</dbReference>
<dbReference type="OMA" id="YDVYDIA"/>
<keyword evidence="3" id="KW-0031">Aminopeptidase</keyword>
<dbReference type="GO" id="GO:0005886">
    <property type="term" value="C:plasma membrane"/>
    <property type="evidence" value="ECO:0007669"/>
    <property type="project" value="TreeGrafter"/>
</dbReference>
<evidence type="ECO:0000256" key="7">
    <source>
        <dbReference type="ARBA" id="ARBA00022801"/>
    </source>
</evidence>
<dbReference type="RefSeq" id="XP_013242467.1">
    <property type="nucleotide sequence ID" value="XM_013387013.1"/>
</dbReference>
<keyword evidence="7" id="KW-0378">Hydrolase</keyword>
<evidence type="ECO:0000256" key="8">
    <source>
        <dbReference type="ARBA" id="ARBA00022825"/>
    </source>
</evidence>
<comment type="subcellular location">
    <subcellularLocation>
        <location evidence="1">Vacuole membrane</location>
        <topology evidence="1">Single-pass type II membrane protein</topology>
    </subcellularLocation>
</comment>
<dbReference type="InterPro" id="IPR002471">
    <property type="entry name" value="Pept_S9_AS"/>
</dbReference>
<dbReference type="GO" id="GO:0006508">
    <property type="term" value="P:proteolysis"/>
    <property type="evidence" value="ECO:0007669"/>
    <property type="project" value="UniProtKB-KW"/>
</dbReference>
<dbReference type="FunFam" id="3.40.50.1820:FF:000003">
    <property type="entry name" value="Dipeptidyl peptidase 4"/>
    <property type="match status" value="1"/>
</dbReference>
<keyword evidence="9" id="KW-0735">Signal-anchor</keyword>
<comment type="similarity">
    <text evidence="2">Belongs to the peptidase S9B family.</text>
</comment>
<accession>A0A066VQD7</accession>
<feature type="domain" description="Dipeptidylpeptidase IV N-terminal" evidence="14">
    <location>
        <begin position="122"/>
        <end position="557"/>
    </location>
</feature>
<dbReference type="Proteomes" id="UP000027361">
    <property type="component" value="Unassembled WGS sequence"/>
</dbReference>
<evidence type="ECO:0000259" key="13">
    <source>
        <dbReference type="Pfam" id="PF00326"/>
    </source>
</evidence>
<dbReference type="GO" id="GO:0008239">
    <property type="term" value="F:dipeptidyl-peptidase activity"/>
    <property type="evidence" value="ECO:0007669"/>
    <property type="project" value="TreeGrafter"/>
</dbReference>
<dbReference type="SUPFAM" id="SSF82171">
    <property type="entry name" value="DPP6 N-terminal domain-like"/>
    <property type="match status" value="1"/>
</dbReference>
<feature type="domain" description="Peptidase S9 prolyl oligopeptidase catalytic" evidence="13">
    <location>
        <begin position="644"/>
        <end position="844"/>
    </location>
</feature>
<evidence type="ECO:0000256" key="10">
    <source>
        <dbReference type="ARBA" id="ARBA00022989"/>
    </source>
</evidence>
<dbReference type="Gene3D" id="2.140.10.30">
    <property type="entry name" value="Dipeptidylpeptidase IV, N-terminal domain"/>
    <property type="match status" value="1"/>
</dbReference>
<dbReference type="GeneID" id="25262522"/>
<proteinExistence type="inferred from homology"/>
<keyword evidence="8" id="KW-0720">Serine protease</keyword>
<gene>
    <name evidence="15" type="ORF">K437DRAFT_225471</name>
</gene>
<evidence type="ECO:0000256" key="4">
    <source>
        <dbReference type="ARBA" id="ARBA00022554"/>
    </source>
</evidence>
<keyword evidence="6" id="KW-0812">Transmembrane</keyword>
<dbReference type="PANTHER" id="PTHR11731">
    <property type="entry name" value="PROTEASE FAMILY S9B,C DIPEPTIDYL-PEPTIDASE IV-RELATED"/>
    <property type="match status" value="1"/>
</dbReference>
<dbReference type="HOGENOM" id="CLU_006105_0_0_1"/>
<dbReference type="SUPFAM" id="SSF53474">
    <property type="entry name" value="alpha/beta-Hydrolases"/>
    <property type="match status" value="1"/>
</dbReference>
<dbReference type="GO" id="GO:0005774">
    <property type="term" value="C:vacuolar membrane"/>
    <property type="evidence" value="ECO:0007669"/>
    <property type="project" value="UniProtKB-SubCell"/>
</dbReference>
<dbReference type="MEROPS" id="S09.006"/>
<evidence type="ECO:0000256" key="3">
    <source>
        <dbReference type="ARBA" id="ARBA00022438"/>
    </source>
</evidence>
<sequence length="857" mass="95941">MQPRSSSAKSEDEVDQRFIEALRTQSPKSSLRQLNMDMLFNGTLYARGADINWSEDDPDVGVFSYVDPATQDLIIQDVTHARKEKTGTGEVAKGGGKVTLVSGSDVKDKKGNRIQFDEYIISPDMRYVLFLSDRVKQWRYSSHYNVWLFDVAAKKAAAISADGVGKLSMPPTISNVKFAPSSAPRGSPARTPPSLAFVSQNDIYFLPSPDHAPVRITNSGATEIFNGVPDWVYEEEVFSSDSAMWFSPDGTKLAYLSFDERDVPTFDFPIYNPSHWFPAQTTPYTEKTKMKYPKPGYPNPVVSAHVVDVGDIKEISAEQGAPSYNQISAAKLELHSPDPLVSAFAMDLDVDNALAGSREKRSARLVTEVAWIGNSDLLLRESNRASDRARVLHFDLNKVRNVNSSSEAHLVGDVVRRISTVKENGWIEVAQTIRPLGNTGAYLEVMPTAQGYRQLALFASATSADPVFLTQGKWEIDGNIKHVDIERKRVYFIAAHPLPSERHLFYVALPDAKQLSTYRAQDPIPLTDTSTGGWNTVSFDPKGAYYLLSSQSPDDPPARRVIGVDDRAFNYVLEDNRALRRISAEYVMPTKLYYNITTPSGANISVSELRPHDFDASGRNSYPVLVNVYGGPNSQMVQQKWQRSDWHQYVACEMGYLVATIDGRGTGFKGRLNRNPVTTRLGDVESLDVTEAAHQLSRLPYVDERRIGIWGWSYGGYLTSKVIERDSGVFNLGMSVAPVTSWRFYDSIYTERYMKLPTDNMQGYEKSGLHATDGFKHSHFLIAQGSADDNVHFQNSAHLLDMLTGAKVRGFRFRMFTDSDHSISMRGAYQELHEYLLSFLSEKWGPGGKRRFRLKDT</sequence>
<dbReference type="PROSITE" id="PS00708">
    <property type="entry name" value="PRO_ENDOPEP_SER"/>
    <property type="match status" value="1"/>
</dbReference>
<keyword evidence="16" id="KW-1185">Reference proteome</keyword>
<keyword evidence="11" id="KW-0472">Membrane</keyword>
<evidence type="ECO:0000256" key="9">
    <source>
        <dbReference type="ARBA" id="ARBA00022968"/>
    </source>
</evidence>
<dbReference type="Gene3D" id="3.40.50.1820">
    <property type="entry name" value="alpha/beta hydrolase"/>
    <property type="match status" value="1"/>
</dbReference>
<organism evidence="15 16">
    <name type="scientific">Tilletiaria anomala (strain ATCC 24038 / CBS 436.72 / UBC 951)</name>
    <dbReference type="NCBI Taxonomy" id="1037660"/>
    <lineage>
        <taxon>Eukaryota</taxon>
        <taxon>Fungi</taxon>
        <taxon>Dikarya</taxon>
        <taxon>Basidiomycota</taxon>
        <taxon>Ustilaginomycotina</taxon>
        <taxon>Exobasidiomycetes</taxon>
        <taxon>Georgefischeriales</taxon>
        <taxon>Tilletiariaceae</taxon>
        <taxon>Tilletiaria</taxon>
    </lineage>
</organism>
<evidence type="ECO:0000259" key="14">
    <source>
        <dbReference type="Pfam" id="PF00930"/>
    </source>
</evidence>
<dbReference type="OrthoDB" id="16520at2759"/>
<keyword evidence="10" id="KW-1133">Transmembrane helix</keyword>
<dbReference type="Pfam" id="PF00326">
    <property type="entry name" value="Peptidase_S9"/>
    <property type="match status" value="1"/>
</dbReference>
<evidence type="ECO:0000313" key="15">
    <source>
        <dbReference type="EMBL" id="KDN43691.1"/>
    </source>
</evidence>
<dbReference type="AlphaFoldDB" id="A0A066VQD7"/>
<evidence type="ECO:0000256" key="5">
    <source>
        <dbReference type="ARBA" id="ARBA00022670"/>
    </source>
</evidence>
<keyword evidence="12" id="KW-0325">Glycoprotein</keyword>
<dbReference type="InterPro" id="IPR001375">
    <property type="entry name" value="Peptidase_S9_cat"/>
</dbReference>
<dbReference type="GO" id="GO:0004177">
    <property type="term" value="F:aminopeptidase activity"/>
    <property type="evidence" value="ECO:0007669"/>
    <property type="project" value="UniProtKB-KW"/>
</dbReference>
<dbReference type="FunCoup" id="A0A066VQD7">
    <property type="interactions" value="95"/>
</dbReference>
<keyword evidence="5" id="KW-0645">Protease</keyword>
<evidence type="ECO:0000256" key="11">
    <source>
        <dbReference type="ARBA" id="ARBA00023136"/>
    </source>
</evidence>